<keyword evidence="9" id="KW-0456">Lyase</keyword>
<dbReference type="EC" id="4.2.1.17" evidence="4"/>
<dbReference type="Pfam" id="PF00378">
    <property type="entry name" value="ECH_1"/>
    <property type="match status" value="1"/>
</dbReference>
<keyword evidence="7" id="KW-0520">NAD</keyword>
<dbReference type="FunFam" id="3.40.50.720:FF:000009">
    <property type="entry name" value="Fatty oxidation complex, alpha subunit"/>
    <property type="match status" value="1"/>
</dbReference>
<comment type="catalytic activity">
    <reaction evidence="11">
        <text>a (3S)-3-hydroxyacyl-CoA + NAD(+) = a 3-oxoacyl-CoA + NADH + H(+)</text>
        <dbReference type="Rhea" id="RHEA:22432"/>
        <dbReference type="ChEBI" id="CHEBI:15378"/>
        <dbReference type="ChEBI" id="CHEBI:57318"/>
        <dbReference type="ChEBI" id="CHEBI:57540"/>
        <dbReference type="ChEBI" id="CHEBI:57945"/>
        <dbReference type="ChEBI" id="CHEBI:90726"/>
        <dbReference type="EC" id="1.1.1.35"/>
    </reaction>
</comment>
<dbReference type="FunFam" id="3.90.226.10:FF:000011">
    <property type="entry name" value="Fatty acid oxidation complex subunit alpha"/>
    <property type="match status" value="1"/>
</dbReference>
<dbReference type="PANTHER" id="PTHR43612:SF3">
    <property type="entry name" value="TRIFUNCTIONAL ENZYME SUBUNIT ALPHA, MITOCHONDRIAL"/>
    <property type="match status" value="1"/>
</dbReference>
<sequence length="586" mass="64092">MYTIIPALAYKIQRSRLSLAIQRGNSQRLTQSGQEGIERSKQVNSKAVLACCLCLLGAPFNCDRGPYLLEFLKLYASTLNTKLPEIMNEKIPPLVDYLKLSDWNSDEWERELRELTHVIIGFSGLVGFGCSVSALNEMFAEPSLATVLRAYFPELFSTLLMVLGAYMGAQPPAHTPNKTGSLFIPNRNLMKLVPSLETSKALRSLLTAVELRDFGENTRNMTEVALACHYRIVVKDKKTGLGLPEVMLGLLPGAGGTQRLPKLTALPNVLDMTLTGKTLKADKAKKMGIVDQLVEPLGPGLNHPEERTMEYLEEVAVNTASQLASGKLKINRTKPMIPDKVLDVALKFEFVRNQIFGKAKEKVMKMSGGLYPAPLKILDVVRTGIEKGPSAGYEAEAEGFSQLAMTPQSKGLMGLFRAQTECKKNRLGKPQTPVKTVAVLGAGLMGAGIAHVTVDKGYNTIVKDSFEKGLARGLGQIKTGLDGAVKRKKMSALDRDRYLASLVGTLSYDPFKNADMVIEAVFEDINIKHQVIKEIEAVVPPHCVVATNTSAIPITKIAAASKRPDKIIGMHYFSPVDKMQLCFCVI</sequence>
<evidence type="ECO:0000256" key="6">
    <source>
        <dbReference type="ARBA" id="ARBA00023002"/>
    </source>
</evidence>
<evidence type="ECO:0000256" key="8">
    <source>
        <dbReference type="ARBA" id="ARBA00023098"/>
    </source>
</evidence>
<evidence type="ECO:0000256" key="11">
    <source>
        <dbReference type="ARBA" id="ARBA00049556"/>
    </source>
</evidence>
<dbReference type="GeneID" id="103508490"/>
<dbReference type="InterPro" id="IPR050136">
    <property type="entry name" value="FA_oxidation_alpha_subunit"/>
</dbReference>
<name>A0A1S3D1B5_DIACI</name>
<evidence type="ECO:0000256" key="9">
    <source>
        <dbReference type="ARBA" id="ARBA00023239"/>
    </source>
</evidence>
<dbReference type="Pfam" id="PF02737">
    <property type="entry name" value="3HCDH_N"/>
    <property type="match status" value="1"/>
</dbReference>
<keyword evidence="8" id="KW-0443">Lipid metabolism</keyword>
<dbReference type="GO" id="GO:0006635">
    <property type="term" value="P:fatty acid beta-oxidation"/>
    <property type="evidence" value="ECO:0007669"/>
    <property type="project" value="UniProtKB-ARBA"/>
</dbReference>
<dbReference type="Gene3D" id="3.40.50.720">
    <property type="entry name" value="NAD(P)-binding Rossmann-like Domain"/>
    <property type="match status" value="1"/>
</dbReference>
<keyword evidence="10" id="KW-0511">Multifunctional enzyme</keyword>
<dbReference type="AlphaFoldDB" id="A0A1S3D1B5"/>
<evidence type="ECO:0000256" key="4">
    <source>
        <dbReference type="ARBA" id="ARBA00012076"/>
    </source>
</evidence>
<dbReference type="RefSeq" id="XP_008471263.1">
    <property type="nucleotide sequence ID" value="XM_008473041.1"/>
</dbReference>
<gene>
    <name evidence="14" type="primary">LOC103508490</name>
</gene>
<dbReference type="GO" id="GO:0016507">
    <property type="term" value="C:mitochondrial fatty acid beta-oxidation multienzyme complex"/>
    <property type="evidence" value="ECO:0007669"/>
    <property type="project" value="TreeGrafter"/>
</dbReference>
<reference evidence="14" key="1">
    <citation type="submission" date="2025-08" db="UniProtKB">
        <authorList>
            <consortium name="RefSeq"/>
        </authorList>
    </citation>
    <scope>IDENTIFICATION</scope>
</reference>
<dbReference type="STRING" id="121845.A0A1S3D1B5"/>
<evidence type="ECO:0000256" key="5">
    <source>
        <dbReference type="ARBA" id="ARBA00022832"/>
    </source>
</evidence>
<protein>
    <recommendedName>
        <fullName evidence="4">enoyl-CoA hydratase</fullName>
        <ecNumber evidence="4">4.2.1.17</ecNumber>
    </recommendedName>
</protein>
<evidence type="ECO:0000313" key="14">
    <source>
        <dbReference type="RefSeq" id="XP_008471263.1"/>
    </source>
</evidence>
<comment type="pathway">
    <text evidence="1">Lipid metabolism; fatty acid beta-oxidation.</text>
</comment>
<dbReference type="InterPro" id="IPR006176">
    <property type="entry name" value="3-OHacyl-CoA_DH_NAD-bd"/>
</dbReference>
<evidence type="ECO:0000256" key="2">
    <source>
        <dbReference type="ARBA" id="ARBA00007005"/>
    </source>
</evidence>
<dbReference type="InterPro" id="IPR029045">
    <property type="entry name" value="ClpP/crotonase-like_dom_sf"/>
</dbReference>
<feature type="domain" description="3-hydroxyacyl-CoA dehydrogenase NAD binding" evidence="12">
    <location>
        <begin position="436"/>
        <end position="582"/>
    </location>
</feature>
<dbReference type="SUPFAM" id="SSF51735">
    <property type="entry name" value="NAD(P)-binding Rossmann-fold domains"/>
    <property type="match status" value="1"/>
</dbReference>
<keyword evidence="6" id="KW-0560">Oxidoreductase</keyword>
<dbReference type="GO" id="GO:0016509">
    <property type="term" value="F:long-chain (3S)-3-hydroxyacyl-CoA dehydrogenase (NAD+) activity"/>
    <property type="evidence" value="ECO:0007669"/>
    <property type="project" value="TreeGrafter"/>
</dbReference>
<comment type="similarity">
    <text evidence="2">In the central section; belongs to the 3-hydroxyacyl-CoA dehydrogenase family.</text>
</comment>
<organism evidence="13 14">
    <name type="scientific">Diaphorina citri</name>
    <name type="common">Asian citrus psyllid</name>
    <dbReference type="NCBI Taxonomy" id="121845"/>
    <lineage>
        <taxon>Eukaryota</taxon>
        <taxon>Metazoa</taxon>
        <taxon>Ecdysozoa</taxon>
        <taxon>Arthropoda</taxon>
        <taxon>Hexapoda</taxon>
        <taxon>Insecta</taxon>
        <taxon>Pterygota</taxon>
        <taxon>Neoptera</taxon>
        <taxon>Paraneoptera</taxon>
        <taxon>Hemiptera</taxon>
        <taxon>Sternorrhyncha</taxon>
        <taxon>Psylloidea</taxon>
        <taxon>Psyllidae</taxon>
        <taxon>Diaphorininae</taxon>
        <taxon>Diaphorina</taxon>
    </lineage>
</organism>
<proteinExistence type="inferred from homology"/>
<dbReference type="CDD" id="cd06558">
    <property type="entry name" value="crotonase-like"/>
    <property type="match status" value="1"/>
</dbReference>
<dbReference type="PaxDb" id="121845-A0A1S3D1B5"/>
<dbReference type="KEGG" id="dci:103508490"/>
<evidence type="ECO:0000259" key="12">
    <source>
        <dbReference type="Pfam" id="PF02737"/>
    </source>
</evidence>
<dbReference type="InterPro" id="IPR036291">
    <property type="entry name" value="NAD(P)-bd_dom_sf"/>
</dbReference>
<dbReference type="Proteomes" id="UP000079169">
    <property type="component" value="Unplaced"/>
</dbReference>
<evidence type="ECO:0000256" key="1">
    <source>
        <dbReference type="ARBA" id="ARBA00005005"/>
    </source>
</evidence>
<keyword evidence="5" id="KW-0276">Fatty acid metabolism</keyword>
<evidence type="ECO:0000256" key="3">
    <source>
        <dbReference type="ARBA" id="ARBA00008750"/>
    </source>
</evidence>
<evidence type="ECO:0000256" key="10">
    <source>
        <dbReference type="ARBA" id="ARBA00023268"/>
    </source>
</evidence>
<dbReference type="GO" id="GO:0004300">
    <property type="term" value="F:enoyl-CoA hydratase activity"/>
    <property type="evidence" value="ECO:0007669"/>
    <property type="project" value="UniProtKB-EC"/>
</dbReference>
<keyword evidence="13" id="KW-1185">Reference proteome</keyword>
<accession>A0A1S3D1B5</accession>
<dbReference type="SUPFAM" id="SSF52096">
    <property type="entry name" value="ClpP/crotonase"/>
    <property type="match status" value="1"/>
</dbReference>
<evidence type="ECO:0000256" key="7">
    <source>
        <dbReference type="ARBA" id="ARBA00023027"/>
    </source>
</evidence>
<dbReference type="InterPro" id="IPR001753">
    <property type="entry name" value="Enoyl-CoA_hydra/iso"/>
</dbReference>
<dbReference type="Gene3D" id="3.90.226.10">
    <property type="entry name" value="2-enoyl-CoA Hydratase, Chain A, domain 1"/>
    <property type="match status" value="1"/>
</dbReference>
<dbReference type="GO" id="GO:0070403">
    <property type="term" value="F:NAD+ binding"/>
    <property type="evidence" value="ECO:0007669"/>
    <property type="project" value="InterPro"/>
</dbReference>
<dbReference type="PANTHER" id="PTHR43612">
    <property type="entry name" value="TRIFUNCTIONAL ENZYME SUBUNIT ALPHA"/>
    <property type="match status" value="1"/>
</dbReference>
<comment type="similarity">
    <text evidence="3">In the N-terminal section; belongs to the enoyl-CoA hydratase/isomerase family.</text>
</comment>
<evidence type="ECO:0000313" key="13">
    <source>
        <dbReference type="Proteomes" id="UP000079169"/>
    </source>
</evidence>